<dbReference type="InterPro" id="IPR051834">
    <property type="entry name" value="RING_finger_E3_ligase"/>
</dbReference>
<feature type="compositionally biased region" description="Basic and acidic residues" evidence="9">
    <location>
        <begin position="124"/>
        <end position="136"/>
    </location>
</feature>
<sequence>MDPLPQQSTQPSPQRDLVFCHVCENEYYRDEHGLTCPECQSDFTEIIEPEHDPRSDRMADDEDEEEPSFLQLPRQNPFHDHRPWRETPDPDDGDIGQIRWTQTGPGNFSVTGTIYRTYSPSPRRGNEAGNDTHDPQHPIINSFATMLQSIVGNNLGAGLGSGQRQSQGEQTQTQGGQQSPGTSPNSAQTQGGPRIQDIPGGHRFTYHQTARLVPRDANHPHAHLEPVDDLNNVLASLFGALGDHPGQRTPGTQPGQPGQPPQMNPLAALFAAVLNPDLAHHGDFVYTQEALDRIISQLMEQNATGNAPGPATAEAIAALPKKKVSVEMLGPDGRAECSICMDEVNVGDEVTELPCHHWFHQQCVGMWLGEHDTCPHCRKGIMDRSKHDENTTSTLQGAASDSSGPSNRSVPSPNPTPQIPGSFGTVESGTAEDHFLVPETREQQREHEQQAEQPSPNDQQSSSPATTEASGGSISERIRRGLFGAPR</sequence>
<keyword evidence="6" id="KW-0833">Ubl conjugation pathway</keyword>
<evidence type="ECO:0000259" key="10">
    <source>
        <dbReference type="PROSITE" id="PS50089"/>
    </source>
</evidence>
<feature type="compositionally biased region" description="Basic and acidic residues" evidence="9">
    <location>
        <begin position="431"/>
        <end position="450"/>
    </location>
</feature>
<dbReference type="GO" id="GO:0005634">
    <property type="term" value="C:nucleus"/>
    <property type="evidence" value="ECO:0007669"/>
    <property type="project" value="TreeGrafter"/>
</dbReference>
<feature type="compositionally biased region" description="Basic and acidic residues" evidence="9">
    <location>
        <begin position="48"/>
        <end position="58"/>
    </location>
</feature>
<name>A0A8E2FAS7_9PEZI</name>
<dbReference type="EMBL" id="KV748792">
    <property type="protein sequence ID" value="OCL13048.1"/>
    <property type="molecule type" value="Genomic_DNA"/>
</dbReference>
<feature type="region of interest" description="Disordered" evidence="9">
    <location>
        <begin position="155"/>
        <end position="201"/>
    </location>
</feature>
<dbReference type="GO" id="GO:0061630">
    <property type="term" value="F:ubiquitin protein ligase activity"/>
    <property type="evidence" value="ECO:0007669"/>
    <property type="project" value="UniProtKB-EC"/>
</dbReference>
<evidence type="ECO:0000256" key="5">
    <source>
        <dbReference type="ARBA" id="ARBA00022771"/>
    </source>
</evidence>
<dbReference type="EC" id="2.3.2.27" evidence="2"/>
<dbReference type="GO" id="GO:0006511">
    <property type="term" value="P:ubiquitin-dependent protein catabolic process"/>
    <property type="evidence" value="ECO:0007669"/>
    <property type="project" value="TreeGrafter"/>
</dbReference>
<protein>
    <recommendedName>
        <fullName evidence="2">RING-type E3 ubiquitin transferase</fullName>
        <ecNumber evidence="2">2.3.2.27</ecNumber>
    </recommendedName>
</protein>
<evidence type="ECO:0000256" key="1">
    <source>
        <dbReference type="ARBA" id="ARBA00000900"/>
    </source>
</evidence>
<keyword evidence="12" id="KW-1185">Reference proteome</keyword>
<gene>
    <name evidence="11" type="ORF">AOQ84DRAFT_129564</name>
</gene>
<dbReference type="GO" id="GO:0016567">
    <property type="term" value="P:protein ubiquitination"/>
    <property type="evidence" value="ECO:0007669"/>
    <property type="project" value="UniProtKB-ARBA"/>
</dbReference>
<dbReference type="PROSITE" id="PS50089">
    <property type="entry name" value="ZF_RING_2"/>
    <property type="match status" value="1"/>
</dbReference>
<feature type="region of interest" description="Disordered" evidence="9">
    <location>
        <begin position="240"/>
        <end position="263"/>
    </location>
</feature>
<feature type="domain" description="RING-type" evidence="10">
    <location>
        <begin position="337"/>
        <end position="378"/>
    </location>
</feature>
<organism evidence="11 12">
    <name type="scientific">Glonium stellatum</name>
    <dbReference type="NCBI Taxonomy" id="574774"/>
    <lineage>
        <taxon>Eukaryota</taxon>
        <taxon>Fungi</taxon>
        <taxon>Dikarya</taxon>
        <taxon>Ascomycota</taxon>
        <taxon>Pezizomycotina</taxon>
        <taxon>Dothideomycetes</taxon>
        <taxon>Pleosporomycetidae</taxon>
        <taxon>Gloniales</taxon>
        <taxon>Gloniaceae</taxon>
        <taxon>Glonium</taxon>
    </lineage>
</organism>
<keyword evidence="7" id="KW-0862">Zinc</keyword>
<evidence type="ECO:0000256" key="3">
    <source>
        <dbReference type="ARBA" id="ARBA00022679"/>
    </source>
</evidence>
<evidence type="ECO:0000256" key="2">
    <source>
        <dbReference type="ARBA" id="ARBA00012483"/>
    </source>
</evidence>
<dbReference type="GO" id="GO:0008270">
    <property type="term" value="F:zinc ion binding"/>
    <property type="evidence" value="ECO:0007669"/>
    <property type="project" value="UniProtKB-KW"/>
</dbReference>
<comment type="catalytic activity">
    <reaction evidence="1">
        <text>S-ubiquitinyl-[E2 ubiquitin-conjugating enzyme]-L-cysteine + [acceptor protein]-L-lysine = [E2 ubiquitin-conjugating enzyme]-L-cysteine + N(6)-ubiquitinyl-[acceptor protein]-L-lysine.</text>
        <dbReference type="EC" id="2.3.2.27"/>
    </reaction>
</comment>
<dbReference type="SMART" id="SM00184">
    <property type="entry name" value="RING"/>
    <property type="match status" value="1"/>
</dbReference>
<dbReference type="PANTHER" id="PTHR45931">
    <property type="entry name" value="SI:CH211-59O9.10"/>
    <property type="match status" value="1"/>
</dbReference>
<keyword evidence="3" id="KW-0808">Transferase</keyword>
<dbReference type="InterPro" id="IPR001841">
    <property type="entry name" value="Znf_RING"/>
</dbReference>
<evidence type="ECO:0000256" key="4">
    <source>
        <dbReference type="ARBA" id="ARBA00022723"/>
    </source>
</evidence>
<dbReference type="FunFam" id="3.30.40.10:FF:000127">
    <property type="entry name" value="E3 ubiquitin-protein ligase RNF181"/>
    <property type="match status" value="1"/>
</dbReference>
<dbReference type="PANTHER" id="PTHR45931:SF3">
    <property type="entry name" value="RING ZINC FINGER-CONTAINING PROTEIN"/>
    <property type="match status" value="1"/>
</dbReference>
<dbReference type="InterPro" id="IPR013083">
    <property type="entry name" value="Znf_RING/FYVE/PHD"/>
</dbReference>
<dbReference type="Gene3D" id="3.30.40.10">
    <property type="entry name" value="Zinc/RING finger domain, C3HC4 (zinc finger)"/>
    <property type="match status" value="1"/>
</dbReference>
<feature type="compositionally biased region" description="Polar residues" evidence="9">
    <location>
        <begin position="99"/>
        <end position="120"/>
    </location>
</feature>
<feature type="compositionally biased region" description="Basic and acidic residues" evidence="9">
    <location>
        <begin position="77"/>
        <end position="88"/>
    </location>
</feature>
<feature type="compositionally biased region" description="Low complexity" evidence="9">
    <location>
        <begin position="451"/>
        <end position="464"/>
    </location>
</feature>
<accession>A0A8E2FAS7</accession>
<evidence type="ECO:0000313" key="11">
    <source>
        <dbReference type="EMBL" id="OCL13048.1"/>
    </source>
</evidence>
<evidence type="ECO:0000313" key="12">
    <source>
        <dbReference type="Proteomes" id="UP000250140"/>
    </source>
</evidence>
<evidence type="ECO:0000256" key="9">
    <source>
        <dbReference type="SAM" id="MobiDB-lite"/>
    </source>
</evidence>
<dbReference type="Pfam" id="PF13639">
    <property type="entry name" value="zf-RING_2"/>
    <property type="match status" value="1"/>
</dbReference>
<dbReference type="OrthoDB" id="8062037at2759"/>
<feature type="compositionally biased region" description="Low complexity" evidence="9">
    <location>
        <begin position="162"/>
        <end position="183"/>
    </location>
</feature>
<reference evidence="11 12" key="1">
    <citation type="journal article" date="2016" name="Nat. Commun.">
        <title>Ectomycorrhizal ecology is imprinted in the genome of the dominant symbiotic fungus Cenococcum geophilum.</title>
        <authorList>
            <consortium name="DOE Joint Genome Institute"/>
            <person name="Peter M."/>
            <person name="Kohler A."/>
            <person name="Ohm R.A."/>
            <person name="Kuo A."/>
            <person name="Krutzmann J."/>
            <person name="Morin E."/>
            <person name="Arend M."/>
            <person name="Barry K.W."/>
            <person name="Binder M."/>
            <person name="Choi C."/>
            <person name="Clum A."/>
            <person name="Copeland A."/>
            <person name="Grisel N."/>
            <person name="Haridas S."/>
            <person name="Kipfer T."/>
            <person name="LaButti K."/>
            <person name="Lindquist E."/>
            <person name="Lipzen A."/>
            <person name="Maire R."/>
            <person name="Meier B."/>
            <person name="Mihaltcheva S."/>
            <person name="Molinier V."/>
            <person name="Murat C."/>
            <person name="Poggeler S."/>
            <person name="Quandt C.A."/>
            <person name="Sperisen C."/>
            <person name="Tritt A."/>
            <person name="Tisserant E."/>
            <person name="Crous P.W."/>
            <person name="Henrissat B."/>
            <person name="Nehls U."/>
            <person name="Egli S."/>
            <person name="Spatafora J.W."/>
            <person name="Grigoriev I.V."/>
            <person name="Martin F.M."/>
        </authorList>
    </citation>
    <scope>NUCLEOTIDE SEQUENCE [LARGE SCALE GENOMIC DNA]</scope>
    <source>
        <strain evidence="11 12">CBS 207.34</strain>
    </source>
</reference>
<evidence type="ECO:0000256" key="7">
    <source>
        <dbReference type="ARBA" id="ARBA00022833"/>
    </source>
</evidence>
<feature type="region of interest" description="Disordered" evidence="9">
    <location>
        <begin position="46"/>
        <end position="138"/>
    </location>
</feature>
<dbReference type="SUPFAM" id="SSF57850">
    <property type="entry name" value="RING/U-box"/>
    <property type="match status" value="1"/>
</dbReference>
<evidence type="ECO:0000256" key="6">
    <source>
        <dbReference type="ARBA" id="ARBA00022786"/>
    </source>
</evidence>
<feature type="compositionally biased region" description="Polar residues" evidence="9">
    <location>
        <begin position="391"/>
        <end position="411"/>
    </location>
</feature>
<evidence type="ECO:0000256" key="8">
    <source>
        <dbReference type="PROSITE-ProRule" id="PRU00175"/>
    </source>
</evidence>
<feature type="region of interest" description="Disordered" evidence="9">
    <location>
        <begin position="385"/>
        <end position="487"/>
    </location>
</feature>
<feature type="compositionally biased region" description="Low complexity" evidence="9">
    <location>
        <begin position="247"/>
        <end position="256"/>
    </location>
</feature>
<proteinExistence type="predicted"/>
<keyword evidence="4" id="KW-0479">Metal-binding</keyword>
<keyword evidence="5 8" id="KW-0863">Zinc-finger</keyword>
<dbReference type="AlphaFoldDB" id="A0A8E2FAS7"/>
<dbReference type="Proteomes" id="UP000250140">
    <property type="component" value="Unassembled WGS sequence"/>
</dbReference>